<dbReference type="EMBL" id="JAABOQ010000003">
    <property type="protein sequence ID" value="NER16953.1"/>
    <property type="molecule type" value="Genomic_DNA"/>
</dbReference>
<reference evidence="2 3" key="1">
    <citation type="submission" date="2020-01" db="EMBL/GenBank/DDBJ databases">
        <title>Spongiivirga citrea KCTC 32990T.</title>
        <authorList>
            <person name="Wang G."/>
        </authorList>
    </citation>
    <scope>NUCLEOTIDE SEQUENCE [LARGE SCALE GENOMIC DNA]</scope>
    <source>
        <strain evidence="2 3">KCTC 32990</strain>
    </source>
</reference>
<gene>
    <name evidence="2" type="ORF">GWK10_07010</name>
</gene>
<evidence type="ECO:0000313" key="2">
    <source>
        <dbReference type="EMBL" id="NER16953.1"/>
    </source>
</evidence>
<accession>A0A6M0CIZ3</accession>
<dbReference type="Pfam" id="PF04945">
    <property type="entry name" value="YHS"/>
    <property type="match status" value="1"/>
</dbReference>
<organism evidence="2 3">
    <name type="scientific">Spongiivirga citrea</name>
    <dbReference type="NCBI Taxonomy" id="1481457"/>
    <lineage>
        <taxon>Bacteria</taxon>
        <taxon>Pseudomonadati</taxon>
        <taxon>Bacteroidota</taxon>
        <taxon>Flavobacteriia</taxon>
        <taxon>Flavobacteriales</taxon>
        <taxon>Flavobacteriaceae</taxon>
        <taxon>Spongiivirga</taxon>
    </lineage>
</organism>
<name>A0A6M0CIZ3_9FLAO</name>
<sequence length="150" mass="17091">MKNTFAIILFLAAFVSNAQKNDYYIKKGFAIEGYDVVSYFEGTPKKGDKKITTEYDGATFSFATKEHLEQFKANPEKYVPQYGGYCAYAVAAKGKKVSVDPETYEIRDDKLYLFYNAWGTNTLELWKEKGAAKLQAEADKKWEKIGKKKS</sequence>
<dbReference type="NCBIfam" id="NF041384">
    <property type="entry name" value="YHS_seleno_dom"/>
    <property type="match status" value="1"/>
</dbReference>
<feature type="domain" description="YHS" evidence="1">
    <location>
        <begin position="39"/>
        <end position="82"/>
    </location>
</feature>
<protein>
    <recommendedName>
        <fullName evidence="1">YHS domain-containing protein</fullName>
    </recommendedName>
</protein>
<dbReference type="AlphaFoldDB" id="A0A6M0CIZ3"/>
<evidence type="ECO:0000313" key="3">
    <source>
        <dbReference type="Proteomes" id="UP000474296"/>
    </source>
</evidence>
<evidence type="ECO:0000259" key="1">
    <source>
        <dbReference type="Pfam" id="PF04945"/>
    </source>
</evidence>
<dbReference type="Proteomes" id="UP000474296">
    <property type="component" value="Unassembled WGS sequence"/>
</dbReference>
<dbReference type="InterPro" id="IPR007029">
    <property type="entry name" value="YHS_dom"/>
</dbReference>
<keyword evidence="3" id="KW-1185">Reference proteome</keyword>
<comment type="caution">
    <text evidence="2">The sequence shown here is derived from an EMBL/GenBank/DDBJ whole genome shotgun (WGS) entry which is preliminary data.</text>
</comment>
<proteinExistence type="predicted"/>
<dbReference type="RefSeq" id="WP_164030776.1">
    <property type="nucleotide sequence ID" value="NZ_JAABOQ010000003.1"/>
</dbReference>